<reference evidence="3 4" key="1">
    <citation type="submission" date="2015-11" db="EMBL/GenBank/DDBJ databases">
        <title>Draft Genome Sequence of the Strain BR 10303 (Bradyrhizobium sp.) isolated from nodules of Centrolobium paraense.</title>
        <authorList>
            <person name="Zelli J.E."/>
            <person name="Simoes-Araujo J.L."/>
            <person name="Barauna A.C."/>
            <person name="Silva K."/>
        </authorList>
    </citation>
    <scope>NUCLEOTIDE SEQUENCE [LARGE SCALE GENOMIC DNA]</scope>
    <source>
        <strain evidence="3 4">BR 10303</strain>
    </source>
</reference>
<feature type="chain" id="PRO_5007137315" evidence="1">
    <location>
        <begin position="35"/>
        <end position="206"/>
    </location>
</feature>
<feature type="domain" description="PepSY" evidence="2">
    <location>
        <begin position="70"/>
        <end position="126"/>
    </location>
</feature>
<keyword evidence="4" id="KW-1185">Reference proteome</keyword>
<protein>
    <submittedName>
        <fullName evidence="3">Peptidase</fullName>
    </submittedName>
</protein>
<dbReference type="Gene3D" id="3.10.450.40">
    <property type="match status" value="1"/>
</dbReference>
<dbReference type="RefSeq" id="WP_066505730.1">
    <property type="nucleotide sequence ID" value="NZ_LNCU01000042.1"/>
</dbReference>
<comment type="caution">
    <text evidence="3">The sequence shown here is derived from an EMBL/GenBank/DDBJ whole genome shotgun (WGS) entry which is preliminary data.</text>
</comment>
<keyword evidence="1" id="KW-0732">Signal</keyword>
<gene>
    <name evidence="3" type="ORF">AS156_39690</name>
</gene>
<feature type="signal peptide" evidence="1">
    <location>
        <begin position="1"/>
        <end position="34"/>
    </location>
</feature>
<dbReference type="OrthoDB" id="8253315at2"/>
<evidence type="ECO:0000259" key="2">
    <source>
        <dbReference type="Pfam" id="PF03413"/>
    </source>
</evidence>
<evidence type="ECO:0000256" key="1">
    <source>
        <dbReference type="SAM" id="SignalP"/>
    </source>
</evidence>
<proteinExistence type="predicted"/>
<name>A0A109JYG0_9BRAD</name>
<accession>A0A109JYG0</accession>
<sequence>MTTGRLRRLGHWAFGTRLLAIALLSLPFATPAHAVATSNAAAGSLQDDDGAQLDAQAVRREIDSFRAAQVSLRQAMAIAEAQHAGATTADVSFDGGVEPAVYRVKTVQQDRVWQHAINAATGAITGGEAASPLAMLDDEDRSNLVVLRSLRHRLADAVRVAEHATSGKAISGGLTRDRGKLNFVIVVVSGADLKEVILQPPGVRRR</sequence>
<organism evidence="3 4">
    <name type="scientific">Bradyrhizobium macuxiense</name>
    <dbReference type="NCBI Taxonomy" id="1755647"/>
    <lineage>
        <taxon>Bacteria</taxon>
        <taxon>Pseudomonadati</taxon>
        <taxon>Pseudomonadota</taxon>
        <taxon>Alphaproteobacteria</taxon>
        <taxon>Hyphomicrobiales</taxon>
        <taxon>Nitrobacteraceae</taxon>
        <taxon>Bradyrhizobium</taxon>
    </lineage>
</organism>
<evidence type="ECO:0000313" key="4">
    <source>
        <dbReference type="Proteomes" id="UP000057737"/>
    </source>
</evidence>
<dbReference type="AlphaFoldDB" id="A0A109JYG0"/>
<dbReference type="Pfam" id="PF03413">
    <property type="entry name" value="PepSY"/>
    <property type="match status" value="1"/>
</dbReference>
<dbReference type="InterPro" id="IPR025711">
    <property type="entry name" value="PepSY"/>
</dbReference>
<dbReference type="EMBL" id="LNCU01000042">
    <property type="protein sequence ID" value="KWV57428.1"/>
    <property type="molecule type" value="Genomic_DNA"/>
</dbReference>
<dbReference type="Proteomes" id="UP000057737">
    <property type="component" value="Unassembled WGS sequence"/>
</dbReference>
<evidence type="ECO:0000313" key="3">
    <source>
        <dbReference type="EMBL" id="KWV57428.1"/>
    </source>
</evidence>